<reference evidence="13" key="1">
    <citation type="submission" date="2006-01" db="EMBL/GenBank/DDBJ databases">
        <title>Complete sequence of Novosphingobium aromaticivorans DSM 12444.</title>
        <authorList>
            <consortium name="US DOE Joint Genome Institute"/>
            <person name="Copeland A."/>
            <person name="Lucas S."/>
            <person name="Lapidus A."/>
            <person name="Barry K."/>
            <person name="Detter J.C."/>
            <person name="Glavina T."/>
            <person name="Hammon N."/>
            <person name="Israni S."/>
            <person name="Pitluck S."/>
            <person name="Chain P."/>
            <person name="Malfatti S."/>
            <person name="Shin M."/>
            <person name="Vergez L."/>
            <person name="Schmutz J."/>
            <person name="Larimer F."/>
            <person name="Land M."/>
            <person name="Kyrpides N."/>
            <person name="Ivanova N."/>
            <person name="Fredrickson J."/>
            <person name="Balkwill D."/>
            <person name="Romine M.F."/>
            <person name="Richardson P."/>
        </authorList>
    </citation>
    <scope>NUCLEOTIDE SEQUENCE [LARGE SCALE GENOMIC DNA]</scope>
    <source>
        <strain evidence="13">ATCC 700278 / DSM 12444 / CCUG 56034 / CIP 105152 / NBRC 16084 / F199</strain>
    </source>
</reference>
<evidence type="ECO:0000256" key="5">
    <source>
        <dbReference type="ARBA" id="ARBA00022755"/>
    </source>
</evidence>
<evidence type="ECO:0000256" key="10">
    <source>
        <dbReference type="HAMAP-Rule" id="MF_00139"/>
    </source>
</evidence>
<evidence type="ECO:0000313" key="13">
    <source>
        <dbReference type="Proteomes" id="UP000009134"/>
    </source>
</evidence>
<evidence type="ECO:0000313" key="12">
    <source>
        <dbReference type="EMBL" id="ABD24555.1"/>
    </source>
</evidence>
<dbReference type="InterPro" id="IPR036914">
    <property type="entry name" value="MGS-like_dom_sf"/>
</dbReference>
<dbReference type="SMART" id="SM00851">
    <property type="entry name" value="MGS"/>
    <property type="match status" value="1"/>
</dbReference>
<evidence type="ECO:0000256" key="2">
    <source>
        <dbReference type="ARBA" id="ARBA00004954"/>
    </source>
</evidence>
<evidence type="ECO:0000256" key="4">
    <source>
        <dbReference type="ARBA" id="ARBA00022679"/>
    </source>
</evidence>
<keyword evidence="7 10" id="KW-0511">Multifunctional enzyme</keyword>
<dbReference type="InterPro" id="IPR024051">
    <property type="entry name" value="AICAR_Tfase_dup_dom_sf"/>
</dbReference>
<dbReference type="GO" id="GO:0006189">
    <property type="term" value="P:'de novo' IMP biosynthetic process"/>
    <property type="evidence" value="ECO:0007669"/>
    <property type="project" value="UniProtKB-UniRule"/>
</dbReference>
<dbReference type="Pfam" id="PF01808">
    <property type="entry name" value="AICARFT_IMPCHas"/>
    <property type="match status" value="1"/>
</dbReference>
<dbReference type="EC" id="2.1.2.3" evidence="10"/>
<dbReference type="InterPro" id="IPR002695">
    <property type="entry name" value="PurH-like"/>
</dbReference>
<dbReference type="InterPro" id="IPR011607">
    <property type="entry name" value="MGS-like_dom"/>
</dbReference>
<dbReference type="FunFam" id="3.40.140.20:FF:000001">
    <property type="entry name" value="Bifunctional purine biosynthesis protein PurH"/>
    <property type="match status" value="1"/>
</dbReference>
<dbReference type="InterPro" id="IPR016193">
    <property type="entry name" value="Cytidine_deaminase-like"/>
</dbReference>
<evidence type="ECO:0000256" key="9">
    <source>
        <dbReference type="ARBA" id="ARBA00050687"/>
    </source>
</evidence>
<comment type="domain">
    <text evidence="10">The IMP cyclohydrolase activity resides in the N-terminal region.</text>
</comment>
<evidence type="ECO:0000256" key="7">
    <source>
        <dbReference type="ARBA" id="ARBA00023268"/>
    </source>
</evidence>
<dbReference type="SUPFAM" id="SSF52335">
    <property type="entry name" value="Methylglyoxal synthase-like"/>
    <property type="match status" value="1"/>
</dbReference>
<dbReference type="Proteomes" id="UP000009134">
    <property type="component" value="Chromosome"/>
</dbReference>
<dbReference type="EMBL" id="CP000248">
    <property type="protein sequence ID" value="ABD24555.1"/>
    <property type="molecule type" value="Genomic_DNA"/>
</dbReference>
<evidence type="ECO:0000256" key="1">
    <source>
        <dbReference type="ARBA" id="ARBA00004844"/>
    </source>
</evidence>
<dbReference type="STRING" id="279238.Saro_0106"/>
<protein>
    <recommendedName>
        <fullName evidence="10">Bifunctional purine biosynthesis protein PurH</fullName>
    </recommendedName>
    <domain>
        <recommendedName>
            <fullName evidence="10">Phosphoribosylaminoimidazolecarboxamide formyltransferase</fullName>
            <ecNumber evidence="10">2.1.2.3</ecNumber>
        </recommendedName>
        <alternativeName>
            <fullName evidence="10">AICAR transformylase</fullName>
        </alternativeName>
    </domain>
    <domain>
        <recommendedName>
            <fullName evidence="10">IMP cyclohydrolase</fullName>
            <ecNumber evidence="10">3.5.4.10</ecNumber>
        </recommendedName>
        <alternativeName>
            <fullName evidence="10">ATIC</fullName>
        </alternativeName>
        <alternativeName>
            <fullName evidence="10">IMP synthase</fullName>
        </alternativeName>
        <alternativeName>
            <fullName evidence="10">Inosinicase</fullName>
        </alternativeName>
    </domain>
</protein>
<name>Q2GC68_NOVAD</name>
<proteinExistence type="inferred from homology"/>
<comment type="pathway">
    <text evidence="2 10">Purine metabolism; IMP biosynthesis via de novo pathway; 5-formamido-1-(5-phospho-D-ribosyl)imidazole-4-carboxamide from 5-amino-1-(5-phospho-D-ribosyl)imidazole-4-carboxamide (10-formyl THF route): step 1/1.</text>
</comment>
<dbReference type="KEGG" id="nar:Saro_0106"/>
<dbReference type="Pfam" id="PF02142">
    <property type="entry name" value="MGS"/>
    <property type="match status" value="1"/>
</dbReference>
<dbReference type="PANTHER" id="PTHR11692">
    <property type="entry name" value="BIFUNCTIONAL PURINE BIOSYNTHESIS PROTEIN PURH"/>
    <property type="match status" value="1"/>
</dbReference>
<dbReference type="EC" id="3.5.4.10" evidence="10"/>
<keyword evidence="13" id="KW-1185">Reference proteome</keyword>
<dbReference type="AlphaFoldDB" id="Q2GC68"/>
<dbReference type="FunFam" id="3.40.50.1380:FF:000001">
    <property type="entry name" value="Bifunctional purine biosynthesis protein PurH"/>
    <property type="match status" value="1"/>
</dbReference>
<keyword evidence="4 10" id="KW-0808">Transferase</keyword>
<gene>
    <name evidence="10" type="primary">purH</name>
    <name evidence="12" type="ordered locus">Saro_0106</name>
</gene>
<dbReference type="SMART" id="SM00798">
    <property type="entry name" value="AICARFT_IMPCHas"/>
    <property type="match status" value="1"/>
</dbReference>
<feature type="domain" description="MGS-like" evidence="11">
    <location>
        <begin position="1"/>
        <end position="148"/>
    </location>
</feature>
<dbReference type="GO" id="GO:0004643">
    <property type="term" value="F:phosphoribosylaminoimidazolecarboxamide formyltransferase activity"/>
    <property type="evidence" value="ECO:0007669"/>
    <property type="project" value="UniProtKB-UniRule"/>
</dbReference>
<dbReference type="eggNOG" id="COG0138">
    <property type="taxonomic scope" value="Bacteria"/>
</dbReference>
<dbReference type="RefSeq" id="WP_011443769.1">
    <property type="nucleotide sequence ID" value="NC_007794.1"/>
</dbReference>
<dbReference type="PROSITE" id="PS51855">
    <property type="entry name" value="MGS"/>
    <property type="match status" value="1"/>
</dbReference>
<dbReference type="UniPathway" id="UPA00074">
    <property type="reaction ID" value="UER00133"/>
</dbReference>
<dbReference type="HAMAP" id="MF_00139">
    <property type="entry name" value="PurH"/>
    <property type="match status" value="1"/>
</dbReference>
<dbReference type="Gene3D" id="3.40.140.20">
    <property type="match status" value="2"/>
</dbReference>
<comment type="similarity">
    <text evidence="3 10">Belongs to the PurH family.</text>
</comment>
<evidence type="ECO:0000256" key="3">
    <source>
        <dbReference type="ARBA" id="ARBA00007667"/>
    </source>
</evidence>
<comment type="catalytic activity">
    <reaction evidence="8 10">
        <text>(6R)-10-formyltetrahydrofolate + 5-amino-1-(5-phospho-beta-D-ribosyl)imidazole-4-carboxamide = 5-formamido-1-(5-phospho-D-ribosyl)imidazole-4-carboxamide + (6S)-5,6,7,8-tetrahydrofolate</text>
        <dbReference type="Rhea" id="RHEA:22192"/>
        <dbReference type="ChEBI" id="CHEBI:57453"/>
        <dbReference type="ChEBI" id="CHEBI:58467"/>
        <dbReference type="ChEBI" id="CHEBI:58475"/>
        <dbReference type="ChEBI" id="CHEBI:195366"/>
        <dbReference type="EC" id="2.1.2.3"/>
    </reaction>
</comment>
<dbReference type="NCBIfam" id="TIGR00355">
    <property type="entry name" value="purH"/>
    <property type="match status" value="1"/>
</dbReference>
<dbReference type="GO" id="GO:0005829">
    <property type="term" value="C:cytosol"/>
    <property type="evidence" value="ECO:0007669"/>
    <property type="project" value="TreeGrafter"/>
</dbReference>
<evidence type="ECO:0000256" key="6">
    <source>
        <dbReference type="ARBA" id="ARBA00022801"/>
    </source>
</evidence>
<dbReference type="PIRSF" id="PIRSF000414">
    <property type="entry name" value="AICARFT_IMPCHas"/>
    <property type="match status" value="1"/>
</dbReference>
<keyword evidence="5 10" id="KW-0658">Purine biosynthesis</keyword>
<keyword evidence="6 10" id="KW-0378">Hydrolase</keyword>
<sequence length="529" mass="55749">MTEVTIKRALLSVSDKSGLVDLGKALAARGVELLSTGGTAKALRDAGLAVKDVSEHTGFPEMMDGRVKTLHPTIHGGLLAVRDNPEHAAAMAEHAIGAIDLVVVNLYPFEATVAKGAEREEVIENIDIGGPSMVRSAAKNHEYVTILTDAADYAAFLGELDQTGGATTLAFRRKMAAKAYAATAAYDAAISQWFATVDQQEHFPPVLAAAHTRVTTLRYGENPHQDAALYVPRNPAVTGLPQATQVQGKELSYNNYNDANAALELVAEFAGAKPTVVIVKHANPCGVATAETLLEAWKDALECDSVSAFGGIVATNVPLDGPTANAICEIFTEVVVAPGADDAAKEAFARKKNLRLLLIDSLPDAGRKGLVTVPIAGGLLVQDRDAGKIDKSDLKVVTKRAPTERELEDALFAWTVAKHVKSNAIVYAKDGVTAGIGAGQMNRRDSSRIAAAKAREAAETHHFSEVRTVGSAVASDAFFPFADGLMAAVEAGATCVIQPGGSIRDEDVIKAADEAGLAMVFTGMRHFRH</sequence>
<dbReference type="Gene3D" id="3.40.50.1380">
    <property type="entry name" value="Methylglyoxal synthase-like domain"/>
    <property type="match status" value="1"/>
</dbReference>
<accession>Q2GC68</accession>
<dbReference type="HOGENOM" id="CLU_016316_5_2_5"/>
<comment type="catalytic activity">
    <reaction evidence="9 10">
        <text>IMP + H2O = 5-formamido-1-(5-phospho-D-ribosyl)imidazole-4-carboxamide</text>
        <dbReference type="Rhea" id="RHEA:18445"/>
        <dbReference type="ChEBI" id="CHEBI:15377"/>
        <dbReference type="ChEBI" id="CHEBI:58053"/>
        <dbReference type="ChEBI" id="CHEBI:58467"/>
        <dbReference type="EC" id="3.5.4.10"/>
    </reaction>
</comment>
<dbReference type="CDD" id="cd01421">
    <property type="entry name" value="IMPCH"/>
    <property type="match status" value="1"/>
</dbReference>
<dbReference type="NCBIfam" id="NF002049">
    <property type="entry name" value="PRK00881.1"/>
    <property type="match status" value="1"/>
</dbReference>
<dbReference type="SUPFAM" id="SSF53927">
    <property type="entry name" value="Cytidine deaminase-like"/>
    <property type="match status" value="1"/>
</dbReference>
<evidence type="ECO:0000256" key="8">
    <source>
        <dbReference type="ARBA" id="ARBA00050488"/>
    </source>
</evidence>
<dbReference type="GO" id="GO:0003937">
    <property type="term" value="F:IMP cyclohydrolase activity"/>
    <property type="evidence" value="ECO:0007669"/>
    <property type="project" value="UniProtKB-UniRule"/>
</dbReference>
<evidence type="ECO:0000259" key="11">
    <source>
        <dbReference type="PROSITE" id="PS51855"/>
    </source>
</evidence>
<organism evidence="12 13">
    <name type="scientific">Novosphingobium aromaticivorans (strain ATCC 700278 / DSM 12444 / CCUG 56034 / CIP 105152 / NBRC 16084 / F199)</name>
    <dbReference type="NCBI Taxonomy" id="279238"/>
    <lineage>
        <taxon>Bacteria</taxon>
        <taxon>Pseudomonadati</taxon>
        <taxon>Pseudomonadota</taxon>
        <taxon>Alphaproteobacteria</taxon>
        <taxon>Sphingomonadales</taxon>
        <taxon>Sphingomonadaceae</taxon>
        <taxon>Novosphingobium</taxon>
    </lineage>
</organism>
<dbReference type="PANTHER" id="PTHR11692:SF0">
    <property type="entry name" value="BIFUNCTIONAL PURINE BIOSYNTHESIS PROTEIN ATIC"/>
    <property type="match status" value="1"/>
</dbReference>
<comment type="pathway">
    <text evidence="1 10">Purine metabolism; IMP biosynthesis via de novo pathway; IMP from 5-formamido-1-(5-phospho-D-ribosyl)imidazole-4-carboxamide: step 1/1.</text>
</comment>